<accession>A0A2H0BI43</accession>
<sequence>MSEFLPASAREERGKELEARFEAAFPDLDFTFAGERRAAKELIGGNARYLIVPLSLSFIAADFSWTPTILGGIAGGLGGFFWELADGSSASKVKGVRTSEGIAVTHQGSDFAELFVSTLGGALVGGSVGAGLTSGIDSRSAYALGLFGTLPGITICRATKQRLWPLRK</sequence>
<gene>
    <name evidence="1" type="ORF">COX04_00090</name>
</gene>
<reference evidence="1 2" key="1">
    <citation type="submission" date="2017-09" db="EMBL/GenBank/DDBJ databases">
        <title>Depth-based differentiation of microbial function through sediment-hosted aquifers and enrichment of novel symbionts in the deep terrestrial subsurface.</title>
        <authorList>
            <person name="Probst A.J."/>
            <person name="Ladd B."/>
            <person name="Jarett J.K."/>
            <person name="Geller-Mcgrath D.E."/>
            <person name="Sieber C.M."/>
            <person name="Emerson J.B."/>
            <person name="Anantharaman K."/>
            <person name="Thomas B.C."/>
            <person name="Malmstrom R."/>
            <person name="Stieglmeier M."/>
            <person name="Klingl A."/>
            <person name="Woyke T."/>
            <person name="Ryan C.M."/>
            <person name="Banfield J.F."/>
        </authorList>
    </citation>
    <scope>NUCLEOTIDE SEQUENCE [LARGE SCALE GENOMIC DNA]</scope>
    <source>
        <strain evidence="1">CG22_combo_CG10-13_8_21_14_all_45_10</strain>
    </source>
</reference>
<evidence type="ECO:0000313" key="2">
    <source>
        <dbReference type="Proteomes" id="UP000230759"/>
    </source>
</evidence>
<dbReference type="Proteomes" id="UP000230759">
    <property type="component" value="Unassembled WGS sequence"/>
</dbReference>
<name>A0A2H0BI43_9BACT</name>
<comment type="caution">
    <text evidence="1">The sequence shown here is derived from an EMBL/GenBank/DDBJ whole genome shotgun (WGS) entry which is preliminary data.</text>
</comment>
<proteinExistence type="predicted"/>
<protein>
    <submittedName>
        <fullName evidence="1">Uncharacterized protein</fullName>
    </submittedName>
</protein>
<dbReference type="AlphaFoldDB" id="A0A2H0BI43"/>
<organism evidence="1 2">
    <name type="scientific">Candidatus Woesebacteria bacterium CG22_combo_CG10-13_8_21_14_all_45_10</name>
    <dbReference type="NCBI Taxonomy" id="1975060"/>
    <lineage>
        <taxon>Bacteria</taxon>
        <taxon>Candidatus Woeseibacteriota</taxon>
    </lineage>
</organism>
<dbReference type="EMBL" id="PCSV01000003">
    <property type="protein sequence ID" value="PIP57335.1"/>
    <property type="molecule type" value="Genomic_DNA"/>
</dbReference>
<evidence type="ECO:0000313" key="1">
    <source>
        <dbReference type="EMBL" id="PIP57335.1"/>
    </source>
</evidence>